<evidence type="ECO:0000256" key="1">
    <source>
        <dbReference type="ARBA" id="ARBA00022723"/>
    </source>
</evidence>
<dbReference type="InterPro" id="IPR011993">
    <property type="entry name" value="PH-like_dom_sf"/>
</dbReference>
<organism evidence="6 7">
    <name type="scientific">Diaphorina citri</name>
    <name type="common">Asian citrus psyllid</name>
    <dbReference type="NCBI Taxonomy" id="121845"/>
    <lineage>
        <taxon>Eukaryota</taxon>
        <taxon>Metazoa</taxon>
        <taxon>Ecdysozoa</taxon>
        <taxon>Arthropoda</taxon>
        <taxon>Hexapoda</taxon>
        <taxon>Insecta</taxon>
        <taxon>Pterygota</taxon>
        <taxon>Neoptera</taxon>
        <taxon>Paraneoptera</taxon>
        <taxon>Hemiptera</taxon>
        <taxon>Sternorrhyncha</taxon>
        <taxon>Psylloidea</taxon>
        <taxon>Psyllidae</taxon>
        <taxon>Diaphorininae</taxon>
        <taxon>Diaphorina</taxon>
    </lineage>
</organism>
<feature type="domain" description="PH" evidence="5">
    <location>
        <begin position="11"/>
        <end position="171"/>
    </location>
</feature>
<gene>
    <name evidence="7" type="primary">LOC103505579</name>
</gene>
<dbReference type="PaxDb" id="121845-A0A3Q0IPT5"/>
<keyword evidence="1" id="KW-0479">Metal-binding</keyword>
<accession>A0A3Q0IPT5</accession>
<sequence>MANKDDLISDDILRQGFLIKRSQNKKRFSTSNNNYKQRWFVLTTKHLIYYDTDSEDVLGGTNGTGMTNLHCLLGIHLLINRRKKERGRIPLESISVVERANISPDGGQGLDDSNLDTNNLLNGSTVGGQTAGFSIQIWYTTPGGQDVILYLITPIEQERQDWLLALRNAVSDNTCLASWYHRGLWNGKRWLCCKSSSKLSQGCEACHSPATLVSGTANSLNASFTSLRSANFITGGITVTTPGPAVASPVVTRKCFFFSLHLLVLGVFYFKLPNSQFLAFETNWG</sequence>
<evidence type="ECO:0000313" key="7">
    <source>
        <dbReference type="RefSeq" id="XP_026676683.1"/>
    </source>
</evidence>
<dbReference type="STRING" id="121845.A0A3Q0IPT5"/>
<dbReference type="Gene3D" id="2.30.29.30">
    <property type="entry name" value="Pleckstrin-homology domain (PH domain)/Phosphotyrosine-binding domain (PTB)"/>
    <property type="match status" value="1"/>
</dbReference>
<reference evidence="7" key="1">
    <citation type="submission" date="2025-08" db="UniProtKB">
        <authorList>
            <consortium name="RefSeq"/>
        </authorList>
    </citation>
    <scope>IDENTIFICATION</scope>
</reference>
<name>A0A3Q0IPT5_DIACI</name>
<dbReference type="CDD" id="cd01238">
    <property type="entry name" value="PH_Btk"/>
    <property type="match status" value="1"/>
</dbReference>
<keyword evidence="6" id="KW-1185">Reference proteome</keyword>
<dbReference type="GeneID" id="103505579"/>
<dbReference type="Pfam" id="PF00169">
    <property type="entry name" value="PH"/>
    <property type="match status" value="1"/>
</dbReference>
<dbReference type="Proteomes" id="UP000079169">
    <property type="component" value="Unplaced"/>
</dbReference>
<dbReference type="GO" id="GO:0008270">
    <property type="term" value="F:zinc ion binding"/>
    <property type="evidence" value="ECO:0007669"/>
    <property type="project" value="UniProtKB-KW"/>
</dbReference>
<proteinExistence type="predicted"/>
<evidence type="ECO:0000256" key="3">
    <source>
        <dbReference type="ARBA" id="ARBA00022833"/>
    </source>
</evidence>
<dbReference type="Pfam" id="PF00779">
    <property type="entry name" value="BTK"/>
    <property type="match status" value="1"/>
</dbReference>
<dbReference type="PROSITE" id="PS50003">
    <property type="entry name" value="PH_DOMAIN"/>
    <property type="match status" value="1"/>
</dbReference>
<dbReference type="InterPro" id="IPR001562">
    <property type="entry name" value="Znf_Btk_motif"/>
</dbReference>
<evidence type="ECO:0000256" key="4">
    <source>
        <dbReference type="PROSITE-ProRule" id="PRU00432"/>
    </source>
</evidence>
<protein>
    <submittedName>
        <fullName evidence="7">Tyrosine-protein kinase Btk29A-like</fullName>
    </submittedName>
</protein>
<keyword evidence="3" id="KW-0862">Zinc</keyword>
<dbReference type="PROSITE" id="PS51113">
    <property type="entry name" value="ZF_BTK"/>
    <property type="match status" value="1"/>
</dbReference>
<evidence type="ECO:0000259" key="5">
    <source>
        <dbReference type="PROSITE" id="PS50003"/>
    </source>
</evidence>
<dbReference type="InterPro" id="IPR001849">
    <property type="entry name" value="PH_domain"/>
</dbReference>
<evidence type="ECO:0000256" key="2">
    <source>
        <dbReference type="ARBA" id="ARBA00022771"/>
    </source>
</evidence>
<dbReference type="SUPFAM" id="SSF50729">
    <property type="entry name" value="PH domain-like"/>
    <property type="match status" value="1"/>
</dbReference>
<dbReference type="AlphaFoldDB" id="A0A3Q0IPT5"/>
<evidence type="ECO:0000313" key="6">
    <source>
        <dbReference type="Proteomes" id="UP000079169"/>
    </source>
</evidence>
<dbReference type="GO" id="GO:0035556">
    <property type="term" value="P:intracellular signal transduction"/>
    <property type="evidence" value="ECO:0007669"/>
    <property type="project" value="InterPro"/>
</dbReference>
<dbReference type="SMART" id="SM00233">
    <property type="entry name" value="PH"/>
    <property type="match status" value="1"/>
</dbReference>
<keyword evidence="2 4" id="KW-0863">Zinc-finger</keyword>
<dbReference type="KEGG" id="dci:103505579"/>
<dbReference type="RefSeq" id="XP_026676683.1">
    <property type="nucleotide sequence ID" value="XM_026820882.1"/>
</dbReference>